<dbReference type="InterPro" id="IPR050113">
    <property type="entry name" value="Ub_conjugating_enzyme"/>
</dbReference>
<feature type="domain" description="UBC core" evidence="1">
    <location>
        <begin position="1"/>
        <end position="133"/>
    </location>
</feature>
<dbReference type="Gene3D" id="3.10.110.10">
    <property type="entry name" value="Ubiquitin Conjugating Enzyme"/>
    <property type="match status" value="1"/>
</dbReference>
<dbReference type="InterPro" id="IPR016135">
    <property type="entry name" value="UBQ-conjugating_enzyme/RWD"/>
</dbReference>
<feature type="non-terminal residue" evidence="2">
    <location>
        <position position="1"/>
    </location>
</feature>
<dbReference type="Proteomes" id="UP000475037">
    <property type="component" value="Unassembled WGS sequence"/>
</dbReference>
<dbReference type="EMBL" id="VOAJ01003464">
    <property type="protein sequence ID" value="KAF0879697.1"/>
    <property type="molecule type" value="Genomic_DNA"/>
</dbReference>
<evidence type="ECO:0000313" key="3">
    <source>
        <dbReference type="Proteomes" id="UP000475037"/>
    </source>
</evidence>
<keyword evidence="3" id="KW-1185">Reference proteome</keyword>
<sequence length="298" mass="34790">LKGITAFPVSEDLMEWGADIQGLQNTFWQELYFQLIINFTSEYNFAPPVVKFLTIPFHPNVDQNTGRACIDFLDDPAKWNTSYTLSSILLTLQVMLSNPVLENPVNLEAAQMLIKDESLYKQIVLRLFSQPSQLRDDSRESLKDPDKFIRSTKAISFNDYYRTWSGIATSKATGYYRNPLFEDPHFIEEYYKWKKLELKHPREWNLKYTAAMARLARESRRPYTANYLPESDLVCQTPIQYFPDSQAEINMATKTDRTEEKWESAILPDDGDMNESWEEQVEDLVTWTNTLDTKVLDD</sequence>
<proteinExistence type="predicted"/>
<dbReference type="SMART" id="SM00212">
    <property type="entry name" value="UBCc"/>
    <property type="match status" value="1"/>
</dbReference>
<reference evidence="2 3" key="1">
    <citation type="submission" date="2019-11" db="EMBL/GenBank/DDBJ databases">
        <authorList>
            <person name="Yang C."/>
            <person name="Li F."/>
        </authorList>
    </citation>
    <scope>NUCLEOTIDE SEQUENCE [LARGE SCALE GENOMIC DNA]</scope>
    <source>
        <strain evidence="2">KB4526</strain>
        <tissue evidence="2">Muscle</tissue>
    </source>
</reference>
<dbReference type="InterPro" id="IPR000608">
    <property type="entry name" value="UBC"/>
</dbReference>
<evidence type="ECO:0000313" key="2">
    <source>
        <dbReference type="EMBL" id="KAF0879697.1"/>
    </source>
</evidence>
<dbReference type="PROSITE" id="PS50127">
    <property type="entry name" value="UBC_2"/>
    <property type="match status" value="1"/>
</dbReference>
<dbReference type="SUPFAM" id="SSF54495">
    <property type="entry name" value="UBC-like"/>
    <property type="match status" value="1"/>
</dbReference>
<name>A0A6G1AVU7_CROCR</name>
<gene>
    <name evidence="2" type="primary">Ube2u</name>
    <name evidence="2" type="ORF">FOF47_R14179</name>
</gene>
<feature type="non-terminal residue" evidence="2">
    <location>
        <position position="298"/>
    </location>
</feature>
<dbReference type="Pfam" id="PF00179">
    <property type="entry name" value="UQ_con"/>
    <property type="match status" value="1"/>
</dbReference>
<dbReference type="AlphaFoldDB" id="A0A6G1AVU7"/>
<accession>A0A6G1AVU7</accession>
<organism evidence="2 3">
    <name type="scientific">Crocuta crocuta</name>
    <name type="common">Spotted hyena</name>
    <dbReference type="NCBI Taxonomy" id="9678"/>
    <lineage>
        <taxon>Eukaryota</taxon>
        <taxon>Metazoa</taxon>
        <taxon>Chordata</taxon>
        <taxon>Craniata</taxon>
        <taxon>Vertebrata</taxon>
        <taxon>Euteleostomi</taxon>
        <taxon>Mammalia</taxon>
        <taxon>Eutheria</taxon>
        <taxon>Laurasiatheria</taxon>
        <taxon>Carnivora</taxon>
        <taxon>Feliformia</taxon>
        <taxon>Hyaenidae</taxon>
        <taxon>Crocuta</taxon>
    </lineage>
</organism>
<comment type="caution">
    <text evidence="2">The sequence shown here is derived from an EMBL/GenBank/DDBJ whole genome shotgun (WGS) entry which is preliminary data.</text>
</comment>
<dbReference type="PANTHER" id="PTHR24067">
    <property type="entry name" value="UBIQUITIN-CONJUGATING ENZYME E2"/>
    <property type="match status" value="1"/>
</dbReference>
<protein>
    <submittedName>
        <fullName evidence="2">UBE2U enzyme</fullName>
    </submittedName>
</protein>
<evidence type="ECO:0000259" key="1">
    <source>
        <dbReference type="PROSITE" id="PS50127"/>
    </source>
</evidence>
<dbReference type="CDD" id="cd23806">
    <property type="entry name" value="UBCc_UBE2U"/>
    <property type="match status" value="1"/>
</dbReference>